<dbReference type="EMBL" id="GBXM01047144">
    <property type="protein sequence ID" value="JAH61433.1"/>
    <property type="molecule type" value="Transcribed_RNA"/>
</dbReference>
<proteinExistence type="predicted"/>
<dbReference type="AlphaFoldDB" id="A0A0E9U906"/>
<protein>
    <submittedName>
        <fullName evidence="1">Uncharacterized protein</fullName>
    </submittedName>
</protein>
<reference evidence="1" key="2">
    <citation type="journal article" date="2015" name="Fish Shellfish Immunol.">
        <title>Early steps in the European eel (Anguilla anguilla)-Vibrio vulnificus interaction in the gills: Role of the RtxA13 toxin.</title>
        <authorList>
            <person name="Callol A."/>
            <person name="Pajuelo D."/>
            <person name="Ebbesson L."/>
            <person name="Teles M."/>
            <person name="MacKenzie S."/>
            <person name="Amaro C."/>
        </authorList>
    </citation>
    <scope>NUCLEOTIDE SEQUENCE</scope>
</reference>
<organism evidence="1">
    <name type="scientific">Anguilla anguilla</name>
    <name type="common">European freshwater eel</name>
    <name type="synonym">Muraena anguilla</name>
    <dbReference type="NCBI Taxonomy" id="7936"/>
    <lineage>
        <taxon>Eukaryota</taxon>
        <taxon>Metazoa</taxon>
        <taxon>Chordata</taxon>
        <taxon>Craniata</taxon>
        <taxon>Vertebrata</taxon>
        <taxon>Euteleostomi</taxon>
        <taxon>Actinopterygii</taxon>
        <taxon>Neopterygii</taxon>
        <taxon>Teleostei</taxon>
        <taxon>Anguilliformes</taxon>
        <taxon>Anguillidae</taxon>
        <taxon>Anguilla</taxon>
    </lineage>
</organism>
<name>A0A0E9U906_ANGAN</name>
<evidence type="ECO:0000313" key="1">
    <source>
        <dbReference type="EMBL" id="JAH61433.1"/>
    </source>
</evidence>
<reference evidence="1" key="1">
    <citation type="submission" date="2014-11" db="EMBL/GenBank/DDBJ databases">
        <authorList>
            <person name="Amaro Gonzalez C."/>
        </authorList>
    </citation>
    <scope>NUCLEOTIDE SEQUENCE</scope>
</reference>
<sequence length="61" mass="6821">MSTGEDLSSVRELFEKENEAEMGELLVQASKTQCCVSNTQKAGSSLQLKGQYYIWMVSLNE</sequence>
<accession>A0A0E9U906</accession>